<dbReference type="InterPro" id="IPR000642">
    <property type="entry name" value="Peptidase_M41"/>
</dbReference>
<comment type="similarity">
    <text evidence="14 15">In the central section; belongs to the AAA ATPase family.</text>
</comment>
<evidence type="ECO:0000256" key="3">
    <source>
        <dbReference type="ARBA" id="ARBA00022475"/>
    </source>
</evidence>
<dbReference type="InterPro" id="IPR005936">
    <property type="entry name" value="FtsH"/>
</dbReference>
<evidence type="ECO:0000256" key="13">
    <source>
        <dbReference type="ARBA" id="ARBA00023136"/>
    </source>
</evidence>
<dbReference type="SUPFAM" id="SSF52540">
    <property type="entry name" value="P-loop containing nucleoside triphosphate hydrolases"/>
    <property type="match status" value="1"/>
</dbReference>
<dbReference type="PANTHER" id="PTHR23076:SF113">
    <property type="entry name" value="ATP-DEPENDENT ZINC METALLOPROTEASE FTSH 1, CHLOROPLASTIC-RELATED"/>
    <property type="match status" value="1"/>
</dbReference>
<feature type="binding site" evidence="15">
    <location>
        <position position="513"/>
    </location>
    <ligand>
        <name>Zn(2+)</name>
        <dbReference type="ChEBI" id="CHEBI:29105"/>
        <note>catalytic</note>
    </ligand>
</feature>
<dbReference type="InterPro" id="IPR003593">
    <property type="entry name" value="AAA+_ATPase"/>
</dbReference>
<evidence type="ECO:0000256" key="10">
    <source>
        <dbReference type="ARBA" id="ARBA00022840"/>
    </source>
</evidence>
<keyword evidence="6 15" id="KW-0479">Metal-binding</keyword>
<dbReference type="GO" id="GO:0004222">
    <property type="term" value="F:metalloendopeptidase activity"/>
    <property type="evidence" value="ECO:0007669"/>
    <property type="project" value="InterPro"/>
</dbReference>
<evidence type="ECO:0000313" key="20">
    <source>
        <dbReference type="Proteomes" id="UP000003803"/>
    </source>
</evidence>
<comment type="similarity">
    <text evidence="2 15">In the C-terminal section; belongs to the peptidase M41 family.</text>
</comment>
<dbReference type="PANTHER" id="PTHR23076">
    <property type="entry name" value="METALLOPROTEASE M41 FTSH"/>
    <property type="match status" value="1"/>
</dbReference>
<organism evidence="19 20">
    <name type="scientific">Anaerotruncus colihominis DSM 17241</name>
    <dbReference type="NCBI Taxonomy" id="445972"/>
    <lineage>
        <taxon>Bacteria</taxon>
        <taxon>Bacillati</taxon>
        <taxon>Bacillota</taxon>
        <taxon>Clostridia</taxon>
        <taxon>Eubacteriales</taxon>
        <taxon>Oscillospiraceae</taxon>
        <taxon>Anaerotruncus</taxon>
    </lineage>
</organism>
<dbReference type="STRING" id="169435.ERS852551_00399"/>
<dbReference type="InterPro" id="IPR037219">
    <property type="entry name" value="Peptidase_M41-like"/>
</dbReference>
<evidence type="ECO:0000256" key="11">
    <source>
        <dbReference type="ARBA" id="ARBA00022989"/>
    </source>
</evidence>
<feature type="region of interest" description="Disordered" evidence="17">
    <location>
        <begin position="623"/>
        <end position="653"/>
    </location>
</feature>
<feature type="compositionally biased region" description="Acidic residues" evidence="17">
    <location>
        <begin position="642"/>
        <end position="653"/>
    </location>
</feature>
<dbReference type="AlphaFoldDB" id="B0PF91"/>
<dbReference type="PROSITE" id="PS00674">
    <property type="entry name" value="AAA"/>
    <property type="match status" value="1"/>
</dbReference>
<dbReference type="FunFam" id="3.40.50.300:FF:000001">
    <property type="entry name" value="ATP-dependent zinc metalloprotease FtsH"/>
    <property type="match status" value="1"/>
</dbReference>
<comment type="caution">
    <text evidence="15">Lacks conserved residue(s) required for the propagation of feature annotation.</text>
</comment>
<gene>
    <name evidence="15" type="primary">ftsH</name>
    <name evidence="19" type="synonym">hflB</name>
    <name evidence="19" type="ORF">ANACOL_03470</name>
</gene>
<dbReference type="Gene3D" id="1.10.8.60">
    <property type="match status" value="1"/>
</dbReference>
<keyword evidence="4 15" id="KW-0645">Protease</keyword>
<dbReference type="GO" id="GO:0008270">
    <property type="term" value="F:zinc ion binding"/>
    <property type="evidence" value="ECO:0007669"/>
    <property type="project" value="UniProtKB-UniRule"/>
</dbReference>
<proteinExistence type="inferred from homology"/>
<comment type="subcellular location">
    <subcellularLocation>
        <location evidence="15">Cell membrane</location>
        <topology evidence="15">Multi-pass membrane protein</topology>
        <orientation evidence="15">Cytoplasmic side</orientation>
    </subcellularLocation>
    <subcellularLocation>
        <location evidence="1">Membrane</location>
    </subcellularLocation>
</comment>
<dbReference type="GO" id="GO:0030163">
    <property type="term" value="P:protein catabolic process"/>
    <property type="evidence" value="ECO:0007669"/>
    <property type="project" value="UniProtKB-UniRule"/>
</dbReference>
<keyword evidence="11 15" id="KW-1133">Transmembrane helix</keyword>
<dbReference type="InterPro" id="IPR027417">
    <property type="entry name" value="P-loop_NTPase"/>
</dbReference>
<dbReference type="SUPFAM" id="SSF140990">
    <property type="entry name" value="FtsH protease domain-like"/>
    <property type="match status" value="1"/>
</dbReference>
<evidence type="ECO:0000256" key="1">
    <source>
        <dbReference type="ARBA" id="ARBA00004370"/>
    </source>
</evidence>
<dbReference type="HOGENOM" id="CLU_000688_16_2_9"/>
<dbReference type="InterPro" id="IPR041569">
    <property type="entry name" value="AAA_lid_3"/>
</dbReference>
<comment type="caution">
    <text evidence="19">The sequence shown here is derived from an EMBL/GenBank/DDBJ whole genome shotgun (WGS) entry which is preliminary data.</text>
</comment>
<accession>B0PF91</accession>
<dbReference type="EMBL" id="ABGD02000025">
    <property type="protein sequence ID" value="EDS10024.1"/>
    <property type="molecule type" value="Genomic_DNA"/>
</dbReference>
<keyword evidence="8 15" id="KW-0378">Hydrolase</keyword>
<dbReference type="GO" id="GO:0006508">
    <property type="term" value="P:proteolysis"/>
    <property type="evidence" value="ECO:0007669"/>
    <property type="project" value="UniProtKB-KW"/>
</dbReference>
<dbReference type="CDD" id="cd19501">
    <property type="entry name" value="RecA-like_FtsH"/>
    <property type="match status" value="1"/>
</dbReference>
<keyword evidence="20" id="KW-1185">Reference proteome</keyword>
<dbReference type="SMART" id="SM00382">
    <property type="entry name" value="AAA"/>
    <property type="match status" value="1"/>
</dbReference>
<dbReference type="NCBIfam" id="TIGR01241">
    <property type="entry name" value="FtsH_fam"/>
    <property type="match status" value="1"/>
</dbReference>
<keyword evidence="10 15" id="KW-0067">ATP-binding</keyword>
<dbReference type="InterPro" id="IPR003960">
    <property type="entry name" value="ATPase_AAA_CS"/>
</dbReference>
<feature type="domain" description="AAA+ ATPase" evidence="18">
    <location>
        <begin position="207"/>
        <end position="346"/>
    </location>
</feature>
<evidence type="ECO:0000259" key="18">
    <source>
        <dbReference type="SMART" id="SM00382"/>
    </source>
</evidence>
<evidence type="ECO:0000256" key="14">
    <source>
        <dbReference type="ARBA" id="ARBA00061570"/>
    </source>
</evidence>
<comment type="subunit">
    <text evidence="15">Homohexamer.</text>
</comment>
<evidence type="ECO:0000256" key="2">
    <source>
        <dbReference type="ARBA" id="ARBA00010044"/>
    </source>
</evidence>
<dbReference type="Gene3D" id="3.40.50.300">
    <property type="entry name" value="P-loop containing nucleotide triphosphate hydrolases"/>
    <property type="match status" value="1"/>
</dbReference>
<dbReference type="EC" id="3.4.24.-" evidence="15"/>
<reference evidence="19" key="1">
    <citation type="submission" date="2007-11" db="EMBL/GenBank/DDBJ databases">
        <authorList>
            <person name="Fulton L."/>
            <person name="Clifton S."/>
            <person name="Fulton B."/>
            <person name="Xu J."/>
            <person name="Minx P."/>
            <person name="Pepin K.H."/>
            <person name="Johnson M."/>
            <person name="Thiruvilangam P."/>
            <person name="Bhonagiri V."/>
            <person name="Nash W.E."/>
            <person name="Mardis E.R."/>
            <person name="Wilson R.K."/>
        </authorList>
    </citation>
    <scope>NUCLEOTIDE SEQUENCE [LARGE SCALE GENOMIC DNA]</scope>
    <source>
        <strain evidence="19">DSM 17241</strain>
    </source>
</reference>
<comment type="similarity">
    <text evidence="16">Belongs to the AAA ATPase family.</text>
</comment>
<evidence type="ECO:0000256" key="12">
    <source>
        <dbReference type="ARBA" id="ARBA00023049"/>
    </source>
</evidence>
<evidence type="ECO:0000256" key="7">
    <source>
        <dbReference type="ARBA" id="ARBA00022741"/>
    </source>
</evidence>
<dbReference type="Gene3D" id="1.20.58.760">
    <property type="entry name" value="Peptidase M41"/>
    <property type="match status" value="1"/>
</dbReference>
<evidence type="ECO:0000256" key="17">
    <source>
        <dbReference type="SAM" id="MobiDB-lite"/>
    </source>
</evidence>
<feature type="binding site" evidence="15">
    <location>
        <position position="437"/>
    </location>
    <ligand>
        <name>Zn(2+)</name>
        <dbReference type="ChEBI" id="CHEBI:29105"/>
        <note>catalytic</note>
    </ligand>
</feature>
<evidence type="ECO:0000256" key="8">
    <source>
        <dbReference type="ARBA" id="ARBA00022801"/>
    </source>
</evidence>
<evidence type="ECO:0000256" key="16">
    <source>
        <dbReference type="RuleBase" id="RU003651"/>
    </source>
</evidence>
<feature type="binding site" evidence="15">
    <location>
        <position position="441"/>
    </location>
    <ligand>
        <name>Zn(2+)</name>
        <dbReference type="ChEBI" id="CHEBI:29105"/>
        <note>catalytic</note>
    </ligand>
</feature>
<evidence type="ECO:0000256" key="6">
    <source>
        <dbReference type="ARBA" id="ARBA00022723"/>
    </source>
</evidence>
<evidence type="ECO:0000313" key="19">
    <source>
        <dbReference type="EMBL" id="EDS10024.1"/>
    </source>
</evidence>
<evidence type="ECO:0000256" key="4">
    <source>
        <dbReference type="ARBA" id="ARBA00022670"/>
    </source>
</evidence>
<comment type="cofactor">
    <cofactor evidence="15">
        <name>Zn(2+)</name>
        <dbReference type="ChEBI" id="CHEBI:29105"/>
    </cofactor>
    <text evidence="15">Binds 1 zinc ion per subunit.</text>
</comment>
<dbReference type="Pfam" id="PF17862">
    <property type="entry name" value="AAA_lid_3"/>
    <property type="match status" value="1"/>
</dbReference>
<dbReference type="GO" id="GO:0016887">
    <property type="term" value="F:ATP hydrolysis activity"/>
    <property type="evidence" value="ECO:0007669"/>
    <property type="project" value="UniProtKB-UniRule"/>
</dbReference>
<name>B0PF91_9FIRM</name>
<keyword evidence="5 15" id="KW-0812">Transmembrane</keyword>
<evidence type="ECO:0000256" key="5">
    <source>
        <dbReference type="ARBA" id="ARBA00022692"/>
    </source>
</evidence>
<evidence type="ECO:0000256" key="15">
    <source>
        <dbReference type="HAMAP-Rule" id="MF_01458"/>
    </source>
</evidence>
<dbReference type="Pfam" id="PF00004">
    <property type="entry name" value="AAA"/>
    <property type="match status" value="1"/>
</dbReference>
<dbReference type="GO" id="GO:0005886">
    <property type="term" value="C:plasma membrane"/>
    <property type="evidence" value="ECO:0007669"/>
    <property type="project" value="UniProtKB-SubCell"/>
</dbReference>
<reference evidence="19" key="2">
    <citation type="submission" date="2013-09" db="EMBL/GenBank/DDBJ databases">
        <title>Draft genome sequence of Anaerotruncus colihominis(DSM 17241).</title>
        <authorList>
            <person name="Sudarsanam P."/>
            <person name="Ley R."/>
            <person name="Guruge J."/>
            <person name="Turnbaugh P.J."/>
            <person name="Mahowald M."/>
            <person name="Liep D."/>
            <person name="Gordon J."/>
        </authorList>
    </citation>
    <scope>NUCLEOTIDE SEQUENCE</scope>
    <source>
        <strain evidence="19">DSM 17241</strain>
    </source>
</reference>
<dbReference type="GO" id="GO:0005524">
    <property type="term" value="F:ATP binding"/>
    <property type="evidence" value="ECO:0007669"/>
    <property type="project" value="UniProtKB-UniRule"/>
</dbReference>
<dbReference type="Pfam" id="PF01434">
    <property type="entry name" value="Peptidase_M41"/>
    <property type="match status" value="1"/>
</dbReference>
<keyword evidence="3 15" id="KW-1003">Cell membrane</keyword>
<feature type="binding site" evidence="15">
    <location>
        <begin position="215"/>
        <end position="222"/>
    </location>
    <ligand>
        <name>ATP</name>
        <dbReference type="ChEBI" id="CHEBI:30616"/>
    </ligand>
</feature>
<protein>
    <recommendedName>
        <fullName evidence="15">ATP-dependent zinc metalloprotease FtsH</fullName>
        <ecNumber evidence="15">3.4.24.-</ecNumber>
    </recommendedName>
</protein>
<comment type="function">
    <text evidence="15">Acts as a processive, ATP-dependent zinc metallopeptidase for both cytoplasmic and membrane proteins. Plays a role in the quality control of integral membrane proteins.</text>
</comment>
<dbReference type="InterPro" id="IPR003959">
    <property type="entry name" value="ATPase_AAA_core"/>
</dbReference>
<dbReference type="eggNOG" id="COG0465">
    <property type="taxonomic scope" value="Bacteria"/>
</dbReference>
<keyword evidence="9 15" id="KW-0862">Zinc</keyword>
<dbReference type="FunFam" id="1.10.8.60:FF:000001">
    <property type="entry name" value="ATP-dependent zinc metalloprotease FtsH"/>
    <property type="match status" value="1"/>
</dbReference>
<dbReference type="Proteomes" id="UP000003803">
    <property type="component" value="Unassembled WGS sequence"/>
</dbReference>
<evidence type="ECO:0000256" key="9">
    <source>
        <dbReference type="ARBA" id="ARBA00022833"/>
    </source>
</evidence>
<feature type="active site" evidence="15">
    <location>
        <position position="438"/>
    </location>
</feature>
<dbReference type="HAMAP" id="MF_01458">
    <property type="entry name" value="FtsH"/>
    <property type="match status" value="1"/>
</dbReference>
<feature type="transmembrane region" description="Helical" evidence="15">
    <location>
        <begin position="122"/>
        <end position="141"/>
    </location>
</feature>
<dbReference type="GO" id="GO:0004176">
    <property type="term" value="F:ATP-dependent peptidase activity"/>
    <property type="evidence" value="ECO:0007669"/>
    <property type="project" value="InterPro"/>
</dbReference>
<keyword evidence="7 15" id="KW-0547">Nucleotide-binding</keyword>
<keyword evidence="13 15" id="KW-0472">Membrane</keyword>
<keyword evidence="12 15" id="KW-0482">Metalloprotease</keyword>
<dbReference type="MEROPS" id="M41.021"/>
<dbReference type="FunFam" id="1.20.58.760:FF:000001">
    <property type="entry name" value="ATP-dependent zinc metalloprotease FtsH"/>
    <property type="match status" value="1"/>
</dbReference>
<sequence length="653" mass="71691">MNKKTKGVGIWLSMFLLLMLMAVLLFSSMKQPASTEKYSDVLDYFQRLEVQSFVFDLGTGDLEMTFTDGKTKAYRVPNVNLFINDVYAERYDGSDNYIQQYNKANPDAPMQYDLLPIKTTPWWVSLIPTLVLVGLLVFFYFMMMKQARGGGTSGVMGFGKAKPRQPEEMPKVTFNDVAGADEEKEELVEIVEFLKNPSKFNSLGARIPKGVLLMGPPGTGKTLLAKAVAGEAGVPFFSISGSDFVEMFVGVGASRVRDLFEQAKKNSPSIVFIDEIDAVGRHRGAGLGGGHDEREQTLNQLLVEMDGFGTNSGVIVIAATNRRDILDPALLRPGRFDRQIAVGYPDIKGREAILRVHTKNKPIGPDVNLKTIAASTAGFTGADLENLTNEAALLAAKKNHKAITMVEIEEATIKVIAGPEKKSHVVTEKDKKLTSYHEAGHAVCTYYLPTQDPVHQISIVPRGMAGGYTLSLPGEDKTYVTKREMNEDIVTLLGGRVAEKLVLDDISTGASNDIERATKVARNMVVRYGFSEKLGPIVYGHDDNEVFLGRDFSSTPSYSETVAAEIDAEIREIIDTAYERAVDILTEHMGQLHEIAKYLFENEKMDEKTFADMMAGKNTVNLEKSADSTEQDSAQTAVSVEEAADEAGQDPTV</sequence>